<gene>
    <name evidence="2" type="ORF">K458DRAFT_192780</name>
</gene>
<dbReference type="AlphaFoldDB" id="A0A6G1IDS6"/>
<evidence type="ECO:0000313" key="2">
    <source>
        <dbReference type="EMBL" id="KAF2676180.1"/>
    </source>
</evidence>
<organism evidence="2 3">
    <name type="scientific">Lentithecium fluviatile CBS 122367</name>
    <dbReference type="NCBI Taxonomy" id="1168545"/>
    <lineage>
        <taxon>Eukaryota</taxon>
        <taxon>Fungi</taxon>
        <taxon>Dikarya</taxon>
        <taxon>Ascomycota</taxon>
        <taxon>Pezizomycotina</taxon>
        <taxon>Dothideomycetes</taxon>
        <taxon>Pleosporomycetidae</taxon>
        <taxon>Pleosporales</taxon>
        <taxon>Massarineae</taxon>
        <taxon>Lentitheciaceae</taxon>
        <taxon>Lentithecium</taxon>
    </lineage>
</organism>
<evidence type="ECO:0000256" key="1">
    <source>
        <dbReference type="SAM" id="MobiDB-lite"/>
    </source>
</evidence>
<accession>A0A6G1IDS6</accession>
<keyword evidence="3" id="KW-1185">Reference proteome</keyword>
<protein>
    <submittedName>
        <fullName evidence="2">Uncharacterized protein</fullName>
    </submittedName>
</protein>
<reference evidence="2" key="1">
    <citation type="journal article" date="2020" name="Stud. Mycol.">
        <title>101 Dothideomycetes genomes: a test case for predicting lifestyles and emergence of pathogens.</title>
        <authorList>
            <person name="Haridas S."/>
            <person name="Albert R."/>
            <person name="Binder M."/>
            <person name="Bloem J."/>
            <person name="Labutti K."/>
            <person name="Salamov A."/>
            <person name="Andreopoulos B."/>
            <person name="Baker S."/>
            <person name="Barry K."/>
            <person name="Bills G."/>
            <person name="Bluhm B."/>
            <person name="Cannon C."/>
            <person name="Castanera R."/>
            <person name="Culley D."/>
            <person name="Daum C."/>
            <person name="Ezra D."/>
            <person name="Gonzalez J."/>
            <person name="Henrissat B."/>
            <person name="Kuo A."/>
            <person name="Liang C."/>
            <person name="Lipzen A."/>
            <person name="Lutzoni F."/>
            <person name="Magnuson J."/>
            <person name="Mondo S."/>
            <person name="Nolan M."/>
            <person name="Ohm R."/>
            <person name="Pangilinan J."/>
            <person name="Park H.-J."/>
            <person name="Ramirez L."/>
            <person name="Alfaro M."/>
            <person name="Sun H."/>
            <person name="Tritt A."/>
            <person name="Yoshinaga Y."/>
            <person name="Zwiers L.-H."/>
            <person name="Turgeon B."/>
            <person name="Goodwin S."/>
            <person name="Spatafora J."/>
            <person name="Crous P."/>
            <person name="Grigoriev I."/>
        </authorList>
    </citation>
    <scope>NUCLEOTIDE SEQUENCE</scope>
    <source>
        <strain evidence="2">CBS 122367</strain>
    </source>
</reference>
<name>A0A6G1IDS6_9PLEO</name>
<feature type="region of interest" description="Disordered" evidence="1">
    <location>
        <begin position="91"/>
        <end position="173"/>
    </location>
</feature>
<sequence length="199" mass="22018">MTWPGGDSVALHFDVPLSSISWESFPVQCFLWYRRICRGLATYLPSRVTSLDLEFGSPSHSVIVTWASKACGHTGSTHAILSASPLIHTPPYSPPALPTHHHERHHPLHPRHHPPLPFPLPRQRHPHTSQHPPPPPHNHPLGPARTAPRTPLGHAAGTRRRPRPTMYGAASSARGRICSMRCAGRIARLRGGLRPCRRA</sequence>
<evidence type="ECO:0000313" key="3">
    <source>
        <dbReference type="Proteomes" id="UP000799291"/>
    </source>
</evidence>
<feature type="compositionally biased region" description="Basic residues" evidence="1">
    <location>
        <begin position="99"/>
        <end position="114"/>
    </location>
</feature>
<dbReference type="Proteomes" id="UP000799291">
    <property type="component" value="Unassembled WGS sequence"/>
</dbReference>
<dbReference type="EMBL" id="MU005638">
    <property type="protein sequence ID" value="KAF2676180.1"/>
    <property type="molecule type" value="Genomic_DNA"/>
</dbReference>
<proteinExistence type="predicted"/>